<dbReference type="InterPro" id="IPR011010">
    <property type="entry name" value="DNA_brk_join_enz"/>
</dbReference>
<keyword evidence="4" id="KW-0799">Topoisomerase</keyword>
<keyword evidence="6" id="KW-0413">Isomerase</keyword>
<evidence type="ECO:0000313" key="9">
    <source>
        <dbReference type="EMBL" id="MCV2884983.1"/>
    </source>
</evidence>
<keyword evidence="10" id="KW-1185">Reference proteome</keyword>
<dbReference type="PROSITE" id="PS52038">
    <property type="entry name" value="TOPO_IB_2"/>
    <property type="match status" value="1"/>
</dbReference>
<accession>A0ABT3A8P6</accession>
<dbReference type="Gene3D" id="3.90.15.10">
    <property type="entry name" value="Topoisomerase I, Chain A, domain 3"/>
    <property type="match status" value="1"/>
</dbReference>
<dbReference type="InterPro" id="IPR014711">
    <property type="entry name" value="TopoI_cat_a-hlx-sub_euk"/>
</dbReference>
<dbReference type="InterPro" id="IPR013500">
    <property type="entry name" value="TopoI_cat_euk"/>
</dbReference>
<evidence type="ECO:0000256" key="3">
    <source>
        <dbReference type="ARBA" id="ARBA00012891"/>
    </source>
</evidence>
<evidence type="ECO:0000256" key="2">
    <source>
        <dbReference type="ARBA" id="ARBA00006645"/>
    </source>
</evidence>
<dbReference type="SUPFAM" id="SSF55869">
    <property type="entry name" value="DNA topoisomerase I domain"/>
    <property type="match status" value="1"/>
</dbReference>
<dbReference type="Gene3D" id="1.10.132.120">
    <property type="match status" value="1"/>
</dbReference>
<keyword evidence="5" id="KW-0238">DNA-binding</keyword>
<dbReference type="EMBL" id="JAOWKX010000004">
    <property type="protein sequence ID" value="MCV2884983.1"/>
    <property type="molecule type" value="Genomic_DNA"/>
</dbReference>
<evidence type="ECO:0000256" key="4">
    <source>
        <dbReference type="ARBA" id="ARBA00023029"/>
    </source>
</evidence>
<dbReference type="InterPro" id="IPR001631">
    <property type="entry name" value="TopoI"/>
</dbReference>
<evidence type="ECO:0000259" key="7">
    <source>
        <dbReference type="Pfam" id="PF01028"/>
    </source>
</evidence>
<dbReference type="PRINTS" id="PR00416">
    <property type="entry name" value="EUTPISMRASEI"/>
</dbReference>
<comment type="catalytic activity">
    <reaction evidence="1">
        <text>ATP-independent breakage of single-stranded DNA, followed by passage and rejoining.</text>
        <dbReference type="EC" id="5.6.2.1"/>
    </reaction>
</comment>
<dbReference type="Pfam" id="PF21338">
    <property type="entry name" value="Top1B_N_bact"/>
    <property type="match status" value="1"/>
</dbReference>
<evidence type="ECO:0000313" key="10">
    <source>
        <dbReference type="Proteomes" id="UP001652504"/>
    </source>
</evidence>
<evidence type="ECO:0000259" key="8">
    <source>
        <dbReference type="Pfam" id="PF21338"/>
    </source>
</evidence>
<evidence type="ECO:0000256" key="5">
    <source>
        <dbReference type="ARBA" id="ARBA00023125"/>
    </source>
</evidence>
<proteinExistence type="inferred from homology"/>
<gene>
    <name evidence="9" type="ORF">OE749_09770</name>
</gene>
<dbReference type="SUPFAM" id="SSF56349">
    <property type="entry name" value="DNA breaking-rejoining enzymes"/>
    <property type="match status" value="1"/>
</dbReference>
<dbReference type="RefSeq" id="WP_263712261.1">
    <property type="nucleotide sequence ID" value="NZ_JAOWKX010000004.1"/>
</dbReference>
<dbReference type="Proteomes" id="UP001652504">
    <property type="component" value="Unassembled WGS sequence"/>
</dbReference>
<dbReference type="EC" id="5.6.2.1" evidence="3"/>
<dbReference type="Gene3D" id="3.30.66.10">
    <property type="entry name" value="DNA topoisomerase I domain"/>
    <property type="match status" value="1"/>
</dbReference>
<comment type="caution">
    <text evidence="9">The sequence shown here is derived from an EMBL/GenBank/DDBJ whole genome shotgun (WGS) entry which is preliminary data.</text>
</comment>
<sequence length="351" mass="40689">MPESPSTRQQAELIHVDDKSLTIARRKYGRGFQYFWLSGEKISCKTSLTRIKKLAIPPMWQDVRICELDNGHIQALGNDLKQRRQYIYHQLWEAKRQQAKFEKLITFAQSLPAMREICQRFTGDKTWSKNKVLAIMVMILDETGIRIGNAQYCQQNQTYGLSTLRRKHLNDHANTLTLEFKGKSNQQRQVEIDDEQLSHYVRQCADLPGYPLFRYKDEQGRWQDIDSEDVNAFIKAHMGEAFSCKDFRTWAGTRMACECYADALAEHALSPRKKFINIIIRRVAEQLGNTSTICKKYYIHPALLTLLSQKPEPLFSKHVTQSNTHLSQTETNLLGFLEGADFHGKEAKRMP</sequence>
<dbReference type="InterPro" id="IPR049331">
    <property type="entry name" value="Top1B_N_bact"/>
</dbReference>
<comment type="similarity">
    <text evidence="2">Belongs to the type IB topoisomerase family.</text>
</comment>
<name>A0ABT3A8P6_9ALTE</name>
<dbReference type="InterPro" id="IPR035447">
    <property type="entry name" value="DNA_topo_I_N_sf"/>
</dbReference>
<organism evidence="9 10">
    <name type="scientific">Fluctibacter corallii</name>
    <dbReference type="NCBI Taxonomy" id="2984329"/>
    <lineage>
        <taxon>Bacteria</taxon>
        <taxon>Pseudomonadati</taxon>
        <taxon>Pseudomonadota</taxon>
        <taxon>Gammaproteobacteria</taxon>
        <taxon>Alteromonadales</taxon>
        <taxon>Alteromonadaceae</taxon>
        <taxon>Fluctibacter</taxon>
    </lineage>
</organism>
<feature type="domain" description="DNA topoisomerase IB N-terminal" evidence="8">
    <location>
        <begin position="31"/>
        <end position="79"/>
    </location>
</feature>
<protein>
    <recommendedName>
        <fullName evidence="3">DNA topoisomerase</fullName>
        <ecNumber evidence="3">5.6.2.1</ecNumber>
    </recommendedName>
</protein>
<evidence type="ECO:0000256" key="6">
    <source>
        <dbReference type="ARBA" id="ARBA00023235"/>
    </source>
</evidence>
<feature type="domain" description="DNA topoisomerase I catalytic core eukaryotic-type" evidence="7">
    <location>
        <begin position="94"/>
        <end position="305"/>
    </location>
</feature>
<reference evidence="9 10" key="1">
    <citation type="submission" date="2022-10" db="EMBL/GenBank/DDBJ databases">
        <title>Aestuariibacter sp. AA17 isolated from Montipora capitata coral fragment.</title>
        <authorList>
            <person name="Emsley S.A."/>
            <person name="Pfannmuller K.M."/>
            <person name="Loughran R.M."/>
            <person name="Shlafstein M."/>
            <person name="Papke E."/>
            <person name="Saw J.H."/>
            <person name="Ushijima B."/>
            <person name="Videau P."/>
        </authorList>
    </citation>
    <scope>NUCLEOTIDE SEQUENCE [LARGE SCALE GENOMIC DNA]</scope>
    <source>
        <strain evidence="9 10">AA17</strain>
    </source>
</reference>
<dbReference type="Pfam" id="PF01028">
    <property type="entry name" value="Topoisom_I"/>
    <property type="match status" value="1"/>
</dbReference>
<evidence type="ECO:0000256" key="1">
    <source>
        <dbReference type="ARBA" id="ARBA00000213"/>
    </source>
</evidence>